<organism evidence="2 3">
    <name type="scientific">Virgibacillus profundi</name>
    <dbReference type="NCBI Taxonomy" id="2024555"/>
    <lineage>
        <taxon>Bacteria</taxon>
        <taxon>Bacillati</taxon>
        <taxon>Bacillota</taxon>
        <taxon>Bacilli</taxon>
        <taxon>Bacillales</taxon>
        <taxon>Bacillaceae</taxon>
        <taxon>Virgibacillus</taxon>
    </lineage>
</organism>
<dbReference type="EMBL" id="NPOA01000006">
    <property type="protein sequence ID" value="PAV29654.1"/>
    <property type="molecule type" value="Genomic_DNA"/>
</dbReference>
<comment type="caution">
    <text evidence="2">The sequence shown here is derived from an EMBL/GenBank/DDBJ whole genome shotgun (WGS) entry which is preliminary data.</text>
</comment>
<evidence type="ECO:0000313" key="2">
    <source>
        <dbReference type="EMBL" id="PAV29654.1"/>
    </source>
</evidence>
<keyword evidence="1" id="KW-0812">Transmembrane</keyword>
<evidence type="ECO:0000256" key="1">
    <source>
        <dbReference type="SAM" id="Phobius"/>
    </source>
</evidence>
<reference evidence="2 3" key="1">
    <citation type="submission" date="2017-08" db="EMBL/GenBank/DDBJ databases">
        <title>Virgibacillus indicus sp. nov. and Virgibacillus profoundi sp. nov, two moderately halophilic bacteria isolated from marine sediment by using the Microfluidic Streak Plate.</title>
        <authorList>
            <person name="Xu B."/>
            <person name="Hu B."/>
            <person name="Wang J."/>
            <person name="Zhu Y."/>
            <person name="Huang L."/>
            <person name="Du W."/>
            <person name="Huang Y."/>
        </authorList>
    </citation>
    <scope>NUCLEOTIDE SEQUENCE [LARGE SCALE GENOMIC DNA]</scope>
    <source>
        <strain evidence="2 3">IO3-P3-H5</strain>
    </source>
</reference>
<dbReference type="AlphaFoldDB" id="A0A2A2IEH5"/>
<proteinExistence type="predicted"/>
<name>A0A2A2IEH5_9BACI</name>
<evidence type="ECO:0000313" key="3">
    <source>
        <dbReference type="Proteomes" id="UP000218887"/>
    </source>
</evidence>
<keyword evidence="1" id="KW-0472">Membrane</keyword>
<dbReference type="Proteomes" id="UP000218887">
    <property type="component" value="Unassembled WGS sequence"/>
</dbReference>
<feature type="transmembrane region" description="Helical" evidence="1">
    <location>
        <begin position="49"/>
        <end position="71"/>
    </location>
</feature>
<keyword evidence="3" id="KW-1185">Reference proteome</keyword>
<gene>
    <name evidence="2" type="ORF">CIL05_09785</name>
</gene>
<keyword evidence="1" id="KW-1133">Transmembrane helix</keyword>
<sequence length="183" mass="21060">MKQNILGRIIFWFGIAVIVIGIIQAYIMASNTFYDDGFGHQEVRIEWRFFFQMAFQYLVDGMIIIGISEVIKLLHNANGKISGLKLFKADNRPEHQSDIANEVPEQSSDWKLEEMDVEKIYELYSDAAIIELLPSQMEGYCVVKLQKDEGAFIKIVDVGGFSAQEVQNPEIKKKVTDWYNDRI</sequence>
<dbReference type="OrthoDB" id="2719693at2"/>
<dbReference type="RefSeq" id="WP_095655354.1">
    <property type="nucleotide sequence ID" value="NZ_NPOA01000006.1"/>
</dbReference>
<feature type="transmembrane region" description="Helical" evidence="1">
    <location>
        <begin position="9"/>
        <end position="29"/>
    </location>
</feature>
<protein>
    <submittedName>
        <fullName evidence="2">Uncharacterized protein</fullName>
    </submittedName>
</protein>
<accession>A0A2A2IEH5</accession>